<dbReference type="EMBL" id="JAPRAT010000002">
    <property type="protein sequence ID" value="MCZ0701970.1"/>
    <property type="molecule type" value="Genomic_DNA"/>
</dbReference>
<name>A0A9J6R8I7_9BACI</name>
<accession>A0A9J6R8I7</accession>
<reference evidence="1" key="1">
    <citation type="submission" date="2022-11" db="EMBL/GenBank/DDBJ databases">
        <title>WGS of Natronobacillus azotifigens 24KS-1, an anaerobic diazotrophic haloalkaliphile from soda-rich habitats.</title>
        <authorList>
            <person name="Sorokin D.Y."/>
            <person name="Merkel A.Y."/>
        </authorList>
    </citation>
    <scope>NUCLEOTIDE SEQUENCE</scope>
    <source>
        <strain evidence="1">24KS-1</strain>
    </source>
</reference>
<dbReference type="Proteomes" id="UP001084197">
    <property type="component" value="Unassembled WGS sequence"/>
</dbReference>
<sequence length="59" mass="6609">MRKKTLLFILTSFLLLLFFPLGVLATEDKLEGNFESAEEALSEALDALVSEDFENTITL</sequence>
<protein>
    <submittedName>
        <fullName evidence="1">Uncharacterized protein</fullName>
    </submittedName>
</protein>
<keyword evidence="2" id="KW-1185">Reference proteome</keyword>
<evidence type="ECO:0000313" key="2">
    <source>
        <dbReference type="Proteomes" id="UP001084197"/>
    </source>
</evidence>
<dbReference type="RefSeq" id="WP_268778737.1">
    <property type="nucleotide sequence ID" value="NZ_JAPRAT010000002.1"/>
</dbReference>
<proteinExistence type="predicted"/>
<dbReference type="AlphaFoldDB" id="A0A9J6R8I7"/>
<comment type="caution">
    <text evidence="1">The sequence shown here is derived from an EMBL/GenBank/DDBJ whole genome shotgun (WGS) entry which is preliminary data.</text>
</comment>
<gene>
    <name evidence="1" type="ORF">OWO01_01940</name>
</gene>
<organism evidence="1 2">
    <name type="scientific">Natronobacillus azotifigens</name>
    <dbReference type="NCBI Taxonomy" id="472978"/>
    <lineage>
        <taxon>Bacteria</taxon>
        <taxon>Bacillati</taxon>
        <taxon>Bacillota</taxon>
        <taxon>Bacilli</taxon>
        <taxon>Bacillales</taxon>
        <taxon>Bacillaceae</taxon>
        <taxon>Natronobacillus</taxon>
    </lineage>
</organism>
<evidence type="ECO:0000313" key="1">
    <source>
        <dbReference type="EMBL" id="MCZ0701970.1"/>
    </source>
</evidence>